<evidence type="ECO:0000256" key="1">
    <source>
        <dbReference type="ARBA" id="ARBA00022723"/>
    </source>
</evidence>
<dbReference type="InterPro" id="IPR013342">
    <property type="entry name" value="Mandelate_racemase_C"/>
</dbReference>
<dbReference type="AlphaFoldDB" id="A0A6J6EN43"/>
<gene>
    <name evidence="3" type="ORF">UFOPK1766_00210</name>
</gene>
<feature type="domain" description="Mandelate racemase/muconate lactonizing enzyme C-terminal" evidence="2">
    <location>
        <begin position="82"/>
        <end position="175"/>
    </location>
</feature>
<proteinExistence type="predicted"/>
<name>A0A6J6EN43_9ZZZZ</name>
<dbReference type="SFLD" id="SFLDG00180">
    <property type="entry name" value="muconate_cycloisomerase"/>
    <property type="match status" value="1"/>
</dbReference>
<evidence type="ECO:0000259" key="2">
    <source>
        <dbReference type="SMART" id="SM00922"/>
    </source>
</evidence>
<dbReference type="SUPFAM" id="SSF51604">
    <property type="entry name" value="Enolase C-terminal domain-like"/>
    <property type="match status" value="1"/>
</dbReference>
<dbReference type="GO" id="GO:0046872">
    <property type="term" value="F:metal ion binding"/>
    <property type="evidence" value="ECO:0007669"/>
    <property type="project" value="UniProtKB-KW"/>
</dbReference>
<organism evidence="3">
    <name type="scientific">freshwater metagenome</name>
    <dbReference type="NCBI Taxonomy" id="449393"/>
    <lineage>
        <taxon>unclassified sequences</taxon>
        <taxon>metagenomes</taxon>
        <taxon>ecological metagenomes</taxon>
    </lineage>
</organism>
<accession>A0A6J6EN43</accession>
<dbReference type="PANTHER" id="PTHR48073">
    <property type="entry name" value="O-SUCCINYLBENZOATE SYNTHASE-RELATED"/>
    <property type="match status" value="1"/>
</dbReference>
<sequence>MFPFQLKVVSIPVKFNFRQIKNREIALFEGPEGWSEFSPFIEYNNKESATWLKAALEAATKPAPKPVRDEIAVNATLPTIKVDQVSTLLASFNGCTTIKVKVNDFVNDHLLLQEVLRHIPGAKFRLDVNGGWNLEEAIANLRNYLQEFPEQIDYVEQPCLDIADLKSLRQTVKIPIAVDESIRKYLGSDLTKLREVADVAIIKWAPTGGFSSALEVIEKVQLPVVISSALDSSVGISHGLSLAASIPNLYGPCGLATVALLEADVTSKPLVAENGYIKNRKIVPDLIEEFQAVPARQSWWQDRVNEIYAEVSQ</sequence>
<dbReference type="Pfam" id="PF18374">
    <property type="entry name" value="Enolase_like_N"/>
    <property type="match status" value="1"/>
</dbReference>
<evidence type="ECO:0000313" key="3">
    <source>
        <dbReference type="EMBL" id="CAB4577316.1"/>
    </source>
</evidence>
<dbReference type="SFLD" id="SFLDS00001">
    <property type="entry name" value="Enolase"/>
    <property type="match status" value="1"/>
</dbReference>
<dbReference type="NCBIfam" id="NF002782">
    <property type="entry name" value="PRK02901.1"/>
    <property type="match status" value="1"/>
</dbReference>
<reference evidence="3" key="1">
    <citation type="submission" date="2020-05" db="EMBL/GenBank/DDBJ databases">
        <authorList>
            <person name="Chiriac C."/>
            <person name="Salcher M."/>
            <person name="Ghai R."/>
            <person name="Kavagutti S V."/>
        </authorList>
    </citation>
    <scope>NUCLEOTIDE SEQUENCE</scope>
</reference>
<keyword evidence="1" id="KW-0479">Metal-binding</keyword>
<dbReference type="InterPro" id="IPR036849">
    <property type="entry name" value="Enolase-like_C_sf"/>
</dbReference>
<dbReference type="Pfam" id="PF13378">
    <property type="entry name" value="MR_MLE_C"/>
    <property type="match status" value="1"/>
</dbReference>
<protein>
    <submittedName>
        <fullName evidence="3">Unannotated protein</fullName>
    </submittedName>
</protein>
<dbReference type="SFLD" id="SFLDF00009">
    <property type="entry name" value="o-succinylbenzoate_synthase"/>
    <property type="match status" value="1"/>
</dbReference>
<dbReference type="SMART" id="SM00922">
    <property type="entry name" value="MR_MLE"/>
    <property type="match status" value="1"/>
</dbReference>
<dbReference type="CDD" id="cd03320">
    <property type="entry name" value="OSBS"/>
    <property type="match status" value="1"/>
</dbReference>
<dbReference type="PANTHER" id="PTHR48073:SF2">
    <property type="entry name" value="O-SUCCINYLBENZOATE SYNTHASE"/>
    <property type="match status" value="1"/>
</dbReference>
<dbReference type="InterPro" id="IPR029065">
    <property type="entry name" value="Enolase_C-like"/>
</dbReference>
<dbReference type="EMBL" id="CAEZTW010000019">
    <property type="protein sequence ID" value="CAB4577316.1"/>
    <property type="molecule type" value="Genomic_DNA"/>
</dbReference>
<dbReference type="Gene3D" id="3.20.20.120">
    <property type="entry name" value="Enolase-like C-terminal domain"/>
    <property type="match status" value="1"/>
</dbReference>